<keyword evidence="11 16" id="KW-0521">NADP</keyword>
<dbReference type="PIRSF" id="PIRSF036429">
    <property type="entry name" value="P5C_syn"/>
    <property type="match status" value="1"/>
</dbReference>
<dbReference type="InterPro" id="IPR005715">
    <property type="entry name" value="Glu_5kinase/COase_Synthase"/>
</dbReference>
<evidence type="ECO:0000256" key="10">
    <source>
        <dbReference type="ARBA" id="ARBA00022840"/>
    </source>
</evidence>
<reference evidence="19 20" key="1">
    <citation type="submission" date="2024-03" db="EMBL/GenBank/DDBJ databases">
        <title>Adaptation during the transition from Ophiocordyceps entomopathogen to insect associate is accompanied by gene loss and intensified selection.</title>
        <authorList>
            <person name="Ward C.M."/>
            <person name="Onetto C.A."/>
            <person name="Borneman A.R."/>
        </authorList>
    </citation>
    <scope>NUCLEOTIDE SEQUENCE [LARGE SCALE GENOMIC DNA]</scope>
    <source>
        <strain evidence="19">AWRI1</strain>
        <tissue evidence="19">Single Adult Female</tissue>
    </source>
</reference>
<dbReference type="Gene3D" id="3.40.1160.10">
    <property type="entry name" value="Acetylglutamate kinase-like"/>
    <property type="match status" value="1"/>
</dbReference>
<dbReference type="CDD" id="cd07079">
    <property type="entry name" value="ALDH_F18-19_ProA-GPR"/>
    <property type="match status" value="1"/>
</dbReference>
<comment type="catalytic activity">
    <reaction evidence="15 16">
        <text>L-glutamate + ATP = L-glutamyl 5-phosphate + ADP</text>
        <dbReference type="Rhea" id="RHEA:14877"/>
        <dbReference type="ChEBI" id="CHEBI:29985"/>
        <dbReference type="ChEBI" id="CHEBI:30616"/>
        <dbReference type="ChEBI" id="CHEBI:58274"/>
        <dbReference type="ChEBI" id="CHEBI:456216"/>
        <dbReference type="EC" id="2.7.2.11"/>
    </reaction>
</comment>
<dbReference type="NCBIfam" id="TIGR00407">
    <property type="entry name" value="proA"/>
    <property type="match status" value="1"/>
</dbReference>
<dbReference type="CDD" id="cd04256">
    <property type="entry name" value="AAK_P5CS_ProBA"/>
    <property type="match status" value="1"/>
</dbReference>
<dbReference type="EC" id="1.2.1.41" evidence="16"/>
<dbReference type="PANTHER" id="PTHR11063">
    <property type="entry name" value="GLUTAMATE SEMIALDEHYDE DEHYDROGENASE"/>
    <property type="match status" value="1"/>
</dbReference>
<dbReference type="Pfam" id="PF00696">
    <property type="entry name" value="AA_kinase"/>
    <property type="match status" value="1"/>
</dbReference>
<keyword evidence="6 16" id="KW-0641">Proline biosynthesis</keyword>
<comment type="caution">
    <text evidence="19">The sequence shown here is derived from an EMBL/GenBank/DDBJ whole genome shotgun (WGS) entry which is preliminary data.</text>
</comment>
<keyword evidence="10 16" id="KW-0067">ATP-binding</keyword>
<dbReference type="Pfam" id="PF00171">
    <property type="entry name" value="Aldedh"/>
    <property type="match status" value="1"/>
</dbReference>
<evidence type="ECO:0000256" key="8">
    <source>
        <dbReference type="ARBA" id="ARBA00022741"/>
    </source>
</evidence>
<dbReference type="FunFam" id="3.40.309.10:FF:000011">
    <property type="entry name" value="Delta-1-pyrroline-5-carboxylate synthase"/>
    <property type="match status" value="1"/>
</dbReference>
<dbReference type="HAMAP" id="MF_00412">
    <property type="entry name" value="ProA"/>
    <property type="match status" value="1"/>
</dbReference>
<dbReference type="AlphaFoldDB" id="A0AAN9XZQ1"/>
<dbReference type="GO" id="GO:0005524">
    <property type="term" value="F:ATP binding"/>
    <property type="evidence" value="ECO:0007669"/>
    <property type="project" value="UniProtKB-UniRule"/>
</dbReference>
<dbReference type="FunFam" id="3.40.1160.10:FF:000032">
    <property type="entry name" value="Delta-1-pyrroline-5-carboxylate synthase"/>
    <property type="match status" value="1"/>
</dbReference>
<dbReference type="NCBIfam" id="TIGR01027">
    <property type="entry name" value="proB"/>
    <property type="match status" value="1"/>
</dbReference>
<dbReference type="Gene3D" id="3.40.309.10">
    <property type="entry name" value="Aldehyde Dehydrogenase, Chain A, domain 2"/>
    <property type="match status" value="1"/>
</dbReference>
<evidence type="ECO:0000259" key="18">
    <source>
        <dbReference type="Pfam" id="PF00696"/>
    </source>
</evidence>
<dbReference type="InterPro" id="IPR020593">
    <property type="entry name" value="G-glutamylP_reductase_CS"/>
</dbReference>
<evidence type="ECO:0000256" key="7">
    <source>
        <dbReference type="ARBA" id="ARBA00022679"/>
    </source>
</evidence>
<dbReference type="PROSITE" id="PS01223">
    <property type="entry name" value="PROA"/>
    <property type="match status" value="1"/>
</dbReference>
<dbReference type="SUPFAM" id="SSF53633">
    <property type="entry name" value="Carbamate kinase-like"/>
    <property type="match status" value="1"/>
</dbReference>
<comment type="pathway">
    <text evidence="2 16">Amino-acid biosynthesis; L-proline biosynthesis; L-glutamate 5-semialdehyde from L-glutamate: step 1/2.</text>
</comment>
<comment type="similarity">
    <text evidence="3 16">In the C-terminal section; belongs to the gamma-glutamyl phosphate reductase family.</text>
</comment>
<dbReference type="HAMAP" id="MF_00456">
    <property type="entry name" value="ProB"/>
    <property type="match status" value="1"/>
</dbReference>
<evidence type="ECO:0000313" key="20">
    <source>
        <dbReference type="Proteomes" id="UP001367676"/>
    </source>
</evidence>
<evidence type="ECO:0000259" key="17">
    <source>
        <dbReference type="Pfam" id="PF00171"/>
    </source>
</evidence>
<keyword evidence="12 16" id="KW-0560">Oxidoreductase</keyword>
<dbReference type="InterPro" id="IPR015590">
    <property type="entry name" value="Aldehyde_DH_dom"/>
</dbReference>
<evidence type="ECO:0000256" key="15">
    <source>
        <dbReference type="ARBA" id="ARBA00049141"/>
    </source>
</evidence>
<dbReference type="PANTHER" id="PTHR11063:SF8">
    <property type="entry name" value="DELTA-1-PYRROLINE-5-CARBOXYLATE SYNTHASE"/>
    <property type="match status" value="1"/>
</dbReference>
<gene>
    <name evidence="19" type="ORF">V9T40_011611</name>
</gene>
<dbReference type="InterPro" id="IPR019797">
    <property type="entry name" value="Glutamate_5-kinase_CS"/>
</dbReference>
<evidence type="ECO:0000256" key="9">
    <source>
        <dbReference type="ARBA" id="ARBA00022777"/>
    </source>
</evidence>
<organism evidence="19 20">
    <name type="scientific">Parthenolecanium corni</name>
    <dbReference type="NCBI Taxonomy" id="536013"/>
    <lineage>
        <taxon>Eukaryota</taxon>
        <taxon>Metazoa</taxon>
        <taxon>Ecdysozoa</taxon>
        <taxon>Arthropoda</taxon>
        <taxon>Hexapoda</taxon>
        <taxon>Insecta</taxon>
        <taxon>Pterygota</taxon>
        <taxon>Neoptera</taxon>
        <taxon>Paraneoptera</taxon>
        <taxon>Hemiptera</taxon>
        <taxon>Sternorrhyncha</taxon>
        <taxon>Coccoidea</taxon>
        <taxon>Coccidae</taxon>
        <taxon>Parthenolecanium</taxon>
    </lineage>
</organism>
<evidence type="ECO:0000256" key="3">
    <source>
        <dbReference type="ARBA" id="ARBA00006300"/>
    </source>
</evidence>
<evidence type="ECO:0000313" key="19">
    <source>
        <dbReference type="EMBL" id="KAK7574420.1"/>
    </source>
</evidence>
<evidence type="ECO:0000256" key="6">
    <source>
        <dbReference type="ARBA" id="ARBA00022650"/>
    </source>
</evidence>
<keyword evidence="13" id="KW-0511">Multifunctional enzyme</keyword>
<dbReference type="InterPro" id="IPR005766">
    <property type="entry name" value="P5_carboxy_syn"/>
</dbReference>
<evidence type="ECO:0000256" key="4">
    <source>
        <dbReference type="ARBA" id="ARBA00009302"/>
    </source>
</evidence>
<dbReference type="InterPro" id="IPR001057">
    <property type="entry name" value="Glu/AcGlu_kinase"/>
</dbReference>
<name>A0AAN9XZQ1_9HEMI</name>
<keyword evidence="5 16" id="KW-0028">Amino-acid biosynthesis</keyword>
<dbReference type="EMBL" id="JBBCAQ010000037">
    <property type="protein sequence ID" value="KAK7574420.1"/>
    <property type="molecule type" value="Genomic_DNA"/>
</dbReference>
<dbReference type="InterPro" id="IPR016162">
    <property type="entry name" value="Ald_DH_N"/>
</dbReference>
<evidence type="ECO:0000256" key="11">
    <source>
        <dbReference type="ARBA" id="ARBA00022857"/>
    </source>
</evidence>
<proteinExistence type="inferred from homology"/>
<keyword evidence="9 16" id="KW-0418">Kinase</keyword>
<evidence type="ECO:0000256" key="16">
    <source>
        <dbReference type="PIRNR" id="PIRNR036429"/>
    </source>
</evidence>
<feature type="domain" description="Aspartate/glutamate/uridylate kinase" evidence="18">
    <location>
        <begin position="38"/>
        <end position="295"/>
    </location>
</feature>
<comment type="catalytic activity">
    <reaction evidence="14 16">
        <text>L-glutamate 5-semialdehyde + phosphate + NADP(+) = L-glutamyl 5-phosphate + NADPH + H(+)</text>
        <dbReference type="Rhea" id="RHEA:19541"/>
        <dbReference type="ChEBI" id="CHEBI:15378"/>
        <dbReference type="ChEBI" id="CHEBI:43474"/>
        <dbReference type="ChEBI" id="CHEBI:57783"/>
        <dbReference type="ChEBI" id="CHEBI:58066"/>
        <dbReference type="ChEBI" id="CHEBI:58274"/>
        <dbReference type="ChEBI" id="CHEBI:58349"/>
        <dbReference type="EC" id="1.2.1.41"/>
    </reaction>
</comment>
<feature type="domain" description="Aldehyde dehydrogenase" evidence="17">
    <location>
        <begin position="326"/>
        <end position="622"/>
    </location>
</feature>
<dbReference type="GO" id="GO:0004349">
    <property type="term" value="F:glutamate 5-kinase activity"/>
    <property type="evidence" value="ECO:0007669"/>
    <property type="project" value="UniProtKB-UniRule"/>
</dbReference>
<evidence type="ECO:0000256" key="13">
    <source>
        <dbReference type="ARBA" id="ARBA00023268"/>
    </source>
</evidence>
<dbReference type="GO" id="GO:0004350">
    <property type="term" value="F:glutamate-5-semialdehyde dehydrogenase activity"/>
    <property type="evidence" value="ECO:0007669"/>
    <property type="project" value="UniProtKB-UniRule"/>
</dbReference>
<evidence type="ECO:0000256" key="14">
    <source>
        <dbReference type="ARBA" id="ARBA00049024"/>
    </source>
</evidence>
<dbReference type="SUPFAM" id="SSF53720">
    <property type="entry name" value="ALDH-like"/>
    <property type="match status" value="1"/>
</dbReference>
<keyword evidence="20" id="KW-1185">Reference proteome</keyword>
<protein>
    <recommendedName>
        <fullName evidence="16">Delta-1-pyrroline-5-carboxylate synthase</fullName>
    </recommendedName>
    <domain>
        <recommendedName>
            <fullName evidence="16">Glutamate 5-kinase</fullName>
            <shortName evidence="16">GK</shortName>
            <ecNumber evidence="16">2.7.2.11</ecNumber>
        </recommendedName>
        <alternativeName>
            <fullName evidence="16">Gamma-glutamyl kinase</fullName>
        </alternativeName>
    </domain>
    <domain>
        <recommendedName>
            <fullName evidence="16">Gamma-glutamyl phosphate reductase</fullName>
            <shortName evidence="16">GPR</shortName>
            <ecNumber evidence="16">1.2.1.41</ecNumber>
        </recommendedName>
        <alternativeName>
            <fullName evidence="16">Glutamate-5-semialdehyde dehydrogenase</fullName>
        </alternativeName>
        <alternativeName>
            <fullName evidence="16">Glutamyl-gamma-semialdehyde dehydrogenase</fullName>
        </alternativeName>
    </domain>
</protein>
<dbReference type="InterPro" id="IPR000965">
    <property type="entry name" value="GPR_dom"/>
</dbReference>
<dbReference type="EC" id="2.7.2.11" evidence="16"/>
<dbReference type="InterPro" id="IPR041744">
    <property type="entry name" value="G5K_ProBA"/>
</dbReference>
<dbReference type="PROSITE" id="PS00902">
    <property type="entry name" value="GLUTAMATE_5_KINASE"/>
    <property type="match status" value="1"/>
</dbReference>
<keyword evidence="8 16" id="KW-0547">Nucleotide-binding</keyword>
<evidence type="ECO:0000256" key="1">
    <source>
        <dbReference type="ARBA" id="ARBA00004985"/>
    </source>
</evidence>
<dbReference type="Gene3D" id="3.40.605.10">
    <property type="entry name" value="Aldehyde Dehydrogenase, Chain A, domain 1"/>
    <property type="match status" value="1"/>
</dbReference>
<sequence>MSADLLLPLTRIEGRQLQTSACKEAKFSYRSQLRYVRRLVVKLGSAVITREDERGIALGRLASIVEQVAECQLEGRECILVSSGAVTFGKQKLTEEYMKSLSMRETLSPDNKRENAVTLLEARAAAAIGQSGLMSLYEAMFAQYGVKVAQVLVTELDFHNEETRQNLFSTLSELISLNVVPIINTNDAVTPPTTYAYDQTPGKKKIIAIKDNDSLAAMLAAEIQADFLILMSDVDGIYTAPPSQEGAKLLWTFTSGMQDEIRFGPKSTKGTGGMNSKVTSALYAMDHDVSVVICNGNQDKAVKHILAGRKVGTFFTKEAIPQTSPVEILADNARNGCRILQSLLPEDRANAINRLADLLVNKQSEILKANSLDLYEAKQNGLAKPLLSRLSLTSAKLSSLSTGLKQIAETSHTNVGRVLRNTKLADDLYLRQITVPIGVLLVIFESRPDCLPQVASLALSSANGLLLKGGKEATNSNKILMTMVKEALDSIGAADAIELVSTREEISDLLQLEKHIDLIIPRGSSELVRSIQEQSQHIPVLGHAEGVCHVYVDKEADLQKAIKIVRDSKCDYPAACNAMETLLIHDDLLNGSFFNDICSMLKKEGVHIYSGPRLSEKLTFGPPLAKKLKHEYGALECTVELVANTKEAIEHINTYGSSHTDVIVTENSEKAKQFQRDVDSACVFHNASSRFADGYRFGLGAEVGISTSRIHARGPVGVEGLLTTKWILFGDGHAASDFAEGGGSKFVHQQLPLNES</sequence>
<dbReference type="NCBIfam" id="NF001221">
    <property type="entry name" value="PRK00197.1"/>
    <property type="match status" value="1"/>
</dbReference>
<dbReference type="PRINTS" id="PR00474">
    <property type="entry name" value="GLU5KINASE"/>
</dbReference>
<dbReference type="InterPro" id="IPR001048">
    <property type="entry name" value="Asp/Glu/Uridylate_kinase"/>
</dbReference>
<dbReference type="Proteomes" id="UP001367676">
    <property type="component" value="Unassembled WGS sequence"/>
</dbReference>
<comment type="similarity">
    <text evidence="4 16">In the N-terminal section; belongs to the glutamate 5-kinase family.</text>
</comment>
<accession>A0AAN9XZQ1</accession>
<comment type="pathway">
    <text evidence="1 16">Amino-acid biosynthesis; L-proline biosynthesis; L-glutamate 5-semialdehyde from L-glutamate: step 2/2.</text>
</comment>
<dbReference type="NCBIfam" id="TIGR01092">
    <property type="entry name" value="P5CS"/>
    <property type="match status" value="1"/>
</dbReference>
<evidence type="ECO:0000256" key="12">
    <source>
        <dbReference type="ARBA" id="ARBA00023002"/>
    </source>
</evidence>
<dbReference type="InterPro" id="IPR036393">
    <property type="entry name" value="AceGlu_kinase-like_sf"/>
</dbReference>
<evidence type="ECO:0000256" key="5">
    <source>
        <dbReference type="ARBA" id="ARBA00022605"/>
    </source>
</evidence>
<dbReference type="GO" id="GO:0005739">
    <property type="term" value="C:mitochondrion"/>
    <property type="evidence" value="ECO:0007669"/>
    <property type="project" value="UniProtKB-UniRule"/>
</dbReference>
<dbReference type="GO" id="GO:0055129">
    <property type="term" value="P:L-proline biosynthetic process"/>
    <property type="evidence" value="ECO:0007669"/>
    <property type="project" value="UniProtKB-UniRule"/>
</dbReference>
<dbReference type="InterPro" id="IPR016161">
    <property type="entry name" value="Ald_DH/histidinol_DH"/>
</dbReference>
<keyword evidence="7 16" id="KW-0808">Transferase</keyword>
<evidence type="ECO:0000256" key="2">
    <source>
        <dbReference type="ARBA" id="ARBA00005185"/>
    </source>
</evidence>
<dbReference type="InterPro" id="IPR016163">
    <property type="entry name" value="Ald_DH_C"/>
</dbReference>